<dbReference type="GO" id="GO:0003743">
    <property type="term" value="F:translation initiation factor activity"/>
    <property type="evidence" value="ECO:0007669"/>
    <property type="project" value="UniProtKB-UniRule"/>
</dbReference>
<keyword evidence="4 5" id="KW-0648">Protein biosynthesis</keyword>
<proteinExistence type="inferred from homology"/>
<dbReference type="GO" id="GO:0001732">
    <property type="term" value="P:formation of cytoplasmic translation initiation complex"/>
    <property type="evidence" value="ECO:0007669"/>
    <property type="project" value="UniProtKB-UniRule"/>
</dbReference>
<comment type="domain">
    <text evidence="5">The RNA gate region regulates mRNA cap recognition to prevent promiscuous mRNA-binding before assembly of eif3d into the full eukaryotic translation initiation factor 3 (eIF-3) complex.</text>
</comment>
<evidence type="ECO:0000256" key="1">
    <source>
        <dbReference type="ARBA" id="ARBA00022490"/>
    </source>
</evidence>
<evidence type="ECO:0000256" key="5">
    <source>
        <dbReference type="HAMAP-Rule" id="MF_03003"/>
    </source>
</evidence>
<keyword evidence="3" id="KW-0694">RNA-binding</keyword>
<gene>
    <name evidence="7" type="ORF">QYM36_007317</name>
</gene>
<keyword evidence="2 5" id="KW-0396">Initiation factor</keyword>
<dbReference type="Pfam" id="PF05091">
    <property type="entry name" value="eIF-3_zeta"/>
    <property type="match status" value="1"/>
</dbReference>
<dbReference type="PIRSF" id="PIRSF016281">
    <property type="entry name" value="EIF-3_zeta"/>
    <property type="match status" value="1"/>
</dbReference>
<comment type="caution">
    <text evidence="7">The sequence shown here is derived from an EMBL/GenBank/DDBJ whole genome shotgun (WGS) entry which is preliminary data.</text>
</comment>
<evidence type="ECO:0000313" key="8">
    <source>
        <dbReference type="Proteomes" id="UP001187531"/>
    </source>
</evidence>
<dbReference type="Proteomes" id="UP001187531">
    <property type="component" value="Unassembled WGS sequence"/>
</dbReference>
<dbReference type="HAMAP" id="MF_03003">
    <property type="entry name" value="eIF3d"/>
    <property type="match status" value="1"/>
</dbReference>
<evidence type="ECO:0000256" key="3">
    <source>
        <dbReference type="ARBA" id="ARBA00022884"/>
    </source>
</evidence>
<evidence type="ECO:0000256" key="2">
    <source>
        <dbReference type="ARBA" id="ARBA00022540"/>
    </source>
</evidence>
<sequence>MLQKTDTDMEENSVPKFSLSVVHDTPNGWGPNTIPEQYRDMPYQPFSKGDRLGKVADWTGVSYQDRRNQSKYASQFGTGSSQYAYYHEDDESQFQLVDSTRIQKPIYARGRYMRNQRGFMRGMRGQQRNAFQAQPMMKGNKKQSRSTQPKWQRTSQQSSRRFDNRAQSTKNRESSVTVQPSWTVIEEIDFPRLGKLSLPNIKESGILYKCGELELYDKSYDRVNVKSEKKLQRIDRIVYRVTTSDDPIIRKLLKETDGNVFGTDLILSTLMCCTRSNYSWDIVVNKIQGRLFFDKRDASDLDLLTVSETSNDPPMEEGQHINSPHSLSLEATFINHNFSQQVLRQDAEKVKFENPNPFIAEEEDKDSVGSIAYKYKKWELGKGVNLIARTEHDAYMTSPTGEMQFINIKALNEWDSRFGGGVDWRQKLDSQRGAVLAQELKNNANKLAKWTVQSLLAGSDQMKFGYVSRRSVRDPGSHVVLGIQQFRPTDFANQINLNMDNAWGILRCIIDLCMKQDDGKFLIVKDPNKQLIRLYKVPDNSFDTEEDTDNDEYDEE</sequence>
<comment type="similarity">
    <text evidence="5">Belongs to the eIF-3 subunit D family.</text>
</comment>
<dbReference type="GO" id="GO:0098808">
    <property type="term" value="F:mRNA cap binding"/>
    <property type="evidence" value="ECO:0007669"/>
    <property type="project" value="UniProtKB-UniRule"/>
</dbReference>
<keyword evidence="1 5" id="KW-0963">Cytoplasm</keyword>
<dbReference type="GO" id="GO:0016282">
    <property type="term" value="C:eukaryotic 43S preinitiation complex"/>
    <property type="evidence" value="ECO:0007669"/>
    <property type="project" value="UniProtKB-UniRule"/>
</dbReference>
<protein>
    <recommendedName>
        <fullName evidence="5">Eukaryotic translation initiation factor 3 subunit D</fullName>
        <shortName evidence="5">eIF3d</shortName>
    </recommendedName>
    <alternativeName>
        <fullName evidence="5">Eukaryotic translation initiation factor 3 subunit 7</fullName>
    </alternativeName>
</protein>
<dbReference type="AlphaFoldDB" id="A0AA88I2S3"/>
<feature type="region of interest" description="Disordered" evidence="6">
    <location>
        <begin position="131"/>
        <end position="176"/>
    </location>
</feature>
<dbReference type="EMBL" id="JAVRJZ010000011">
    <property type="protein sequence ID" value="KAK2717136.1"/>
    <property type="molecule type" value="Genomic_DNA"/>
</dbReference>
<dbReference type="InterPro" id="IPR007783">
    <property type="entry name" value="eIF3d"/>
</dbReference>
<evidence type="ECO:0000256" key="6">
    <source>
        <dbReference type="SAM" id="MobiDB-lite"/>
    </source>
</evidence>
<comment type="subunit">
    <text evidence="5">Component of the eukaryotic translation initiation factor 3 (eIF-3) complex.</text>
</comment>
<name>A0AA88I2S3_ARTSF</name>
<dbReference type="GO" id="GO:0002191">
    <property type="term" value="P:cap-dependent translational initiation"/>
    <property type="evidence" value="ECO:0007669"/>
    <property type="project" value="UniProtKB-UniRule"/>
</dbReference>
<organism evidence="7 8">
    <name type="scientific">Artemia franciscana</name>
    <name type="common">Brine shrimp</name>
    <name type="synonym">Artemia sanfranciscana</name>
    <dbReference type="NCBI Taxonomy" id="6661"/>
    <lineage>
        <taxon>Eukaryota</taxon>
        <taxon>Metazoa</taxon>
        <taxon>Ecdysozoa</taxon>
        <taxon>Arthropoda</taxon>
        <taxon>Crustacea</taxon>
        <taxon>Branchiopoda</taxon>
        <taxon>Anostraca</taxon>
        <taxon>Artemiidae</taxon>
        <taxon>Artemia</taxon>
    </lineage>
</organism>
<dbReference type="GO" id="GO:0005852">
    <property type="term" value="C:eukaryotic translation initiation factor 3 complex"/>
    <property type="evidence" value="ECO:0007669"/>
    <property type="project" value="UniProtKB-UniRule"/>
</dbReference>
<keyword evidence="8" id="KW-1185">Reference proteome</keyword>
<evidence type="ECO:0000313" key="7">
    <source>
        <dbReference type="EMBL" id="KAK2717136.1"/>
    </source>
</evidence>
<comment type="subcellular location">
    <subcellularLocation>
        <location evidence="5">Cytoplasm</location>
    </subcellularLocation>
</comment>
<evidence type="ECO:0000256" key="4">
    <source>
        <dbReference type="ARBA" id="ARBA00022917"/>
    </source>
</evidence>
<feature type="compositionally biased region" description="Polar residues" evidence="6">
    <location>
        <begin position="145"/>
        <end position="176"/>
    </location>
</feature>
<comment type="function">
    <text evidence="5">mRNA cap-binding component of the eukaryotic translation initiation factor 3 (eIF-3) complex, which is involved in protein synthesis of a specialized repertoire of mRNAs and, together with other initiation factors, stimulates binding of mRNA and methionyl-tRNAi to the 40S ribosome. The eIF-3 complex specifically targets and initiates translation of a subset of mRNAs involved in cell proliferation. In the eIF-3 complex, eif3d specifically recognizes and binds the 7-methylguanosine cap of a subset of mRNAs.</text>
</comment>
<accession>A0AA88I2S3</accession>
<dbReference type="PANTHER" id="PTHR12399">
    <property type="entry name" value="EUKARYOTIC TRANSLATION INITIATION FACTOR 3 SUBUNIT 7"/>
    <property type="match status" value="1"/>
</dbReference>
<dbReference type="PANTHER" id="PTHR12399:SF0">
    <property type="entry name" value="EUKARYOTIC TRANSLATION INITIATION FACTOR 3 SUBUNIT D"/>
    <property type="match status" value="1"/>
</dbReference>
<reference evidence="7" key="1">
    <citation type="submission" date="2023-07" db="EMBL/GenBank/DDBJ databases">
        <title>Chromosome-level genome assembly of Artemia franciscana.</title>
        <authorList>
            <person name="Jo E."/>
        </authorList>
    </citation>
    <scope>NUCLEOTIDE SEQUENCE</scope>
    <source>
        <tissue evidence="7">Whole body</tissue>
    </source>
</reference>
<dbReference type="GO" id="GO:0033290">
    <property type="term" value="C:eukaryotic 48S preinitiation complex"/>
    <property type="evidence" value="ECO:0007669"/>
    <property type="project" value="UniProtKB-UniRule"/>
</dbReference>
<feature type="region of interest" description="RNA gate" evidence="5">
    <location>
        <begin position="300"/>
        <end position="314"/>
    </location>
</feature>